<dbReference type="Gene3D" id="3.30.40.10">
    <property type="entry name" value="Zinc/RING finger domain, C3HC4 (zinc finger)"/>
    <property type="match status" value="1"/>
</dbReference>
<dbReference type="InterPro" id="IPR051051">
    <property type="entry name" value="E3_ubiq-ligase_TRIM/RNF"/>
</dbReference>
<keyword evidence="2" id="KW-0479">Metal-binding</keyword>
<dbReference type="GO" id="GO:0005737">
    <property type="term" value="C:cytoplasm"/>
    <property type="evidence" value="ECO:0007669"/>
    <property type="project" value="UniProtKB-ARBA"/>
</dbReference>
<keyword evidence="1" id="KW-0399">Innate immunity</keyword>
<evidence type="ECO:0000256" key="1">
    <source>
        <dbReference type="ARBA" id="ARBA00022588"/>
    </source>
</evidence>
<keyword evidence="6" id="KW-0175">Coiled coil</keyword>
<reference evidence="9" key="3">
    <citation type="submission" date="2025-08" db="UniProtKB">
        <authorList>
            <consortium name="Ensembl"/>
        </authorList>
    </citation>
    <scope>IDENTIFICATION</scope>
    <source>
        <strain evidence="9">HSOK</strain>
    </source>
</reference>
<dbReference type="AlphaFoldDB" id="A0A3P9I0M0"/>
<dbReference type="InterPro" id="IPR043136">
    <property type="entry name" value="B30.2/SPRY_sf"/>
</dbReference>
<accession>A0A3P9I0M0</accession>
<dbReference type="GO" id="GO:0045087">
    <property type="term" value="P:innate immune response"/>
    <property type="evidence" value="ECO:0007669"/>
    <property type="project" value="UniProtKB-KW"/>
</dbReference>
<evidence type="ECO:0000256" key="3">
    <source>
        <dbReference type="ARBA" id="ARBA00022771"/>
    </source>
</evidence>
<feature type="region of interest" description="Disordered" evidence="7">
    <location>
        <begin position="1"/>
        <end position="26"/>
    </location>
</feature>
<dbReference type="PRINTS" id="PR01407">
    <property type="entry name" value="BUTYPHLNCDUF"/>
</dbReference>
<reference key="1">
    <citation type="journal article" date="2007" name="Nature">
        <title>The medaka draft genome and insights into vertebrate genome evolution.</title>
        <authorList>
            <person name="Kasahara M."/>
            <person name="Naruse K."/>
            <person name="Sasaki S."/>
            <person name="Nakatani Y."/>
            <person name="Qu W."/>
            <person name="Ahsan B."/>
            <person name="Yamada T."/>
            <person name="Nagayasu Y."/>
            <person name="Doi K."/>
            <person name="Kasai Y."/>
            <person name="Jindo T."/>
            <person name="Kobayashi D."/>
            <person name="Shimada A."/>
            <person name="Toyoda A."/>
            <person name="Kuroki Y."/>
            <person name="Fujiyama A."/>
            <person name="Sasaki T."/>
            <person name="Shimizu A."/>
            <person name="Asakawa S."/>
            <person name="Shimizu N."/>
            <person name="Hashimoto S."/>
            <person name="Yang J."/>
            <person name="Lee Y."/>
            <person name="Matsushima K."/>
            <person name="Sugano S."/>
            <person name="Sakaizumi M."/>
            <person name="Narita T."/>
            <person name="Ohishi K."/>
            <person name="Haga S."/>
            <person name="Ohta F."/>
            <person name="Nomoto H."/>
            <person name="Nogata K."/>
            <person name="Morishita T."/>
            <person name="Endo T."/>
            <person name="Shin-I T."/>
            <person name="Takeda H."/>
            <person name="Morishita S."/>
            <person name="Kohara Y."/>
        </authorList>
    </citation>
    <scope>NUCLEOTIDE SEQUENCE [LARGE SCALE GENOMIC DNA]</scope>
    <source>
        <strain>Hd-rR</strain>
    </source>
</reference>
<dbReference type="InterPro" id="IPR013320">
    <property type="entry name" value="ConA-like_dom_sf"/>
</dbReference>
<dbReference type="InterPro" id="IPR001870">
    <property type="entry name" value="B30.2/SPRY"/>
</dbReference>
<dbReference type="InterPro" id="IPR003879">
    <property type="entry name" value="Butyrophylin_SPRY"/>
</dbReference>
<proteinExistence type="predicted"/>
<name>A0A3P9I0M0_ORYLA</name>
<evidence type="ECO:0000256" key="2">
    <source>
        <dbReference type="ARBA" id="ARBA00022723"/>
    </source>
</evidence>
<evidence type="ECO:0000256" key="5">
    <source>
        <dbReference type="ARBA" id="ARBA00022859"/>
    </source>
</evidence>
<reference evidence="9 10" key="2">
    <citation type="submission" date="2017-04" db="EMBL/GenBank/DDBJ databases">
        <title>CpG methylation of centromeres and impact of large insertions on vertebrate speciation.</title>
        <authorList>
            <person name="Ichikawa K."/>
            <person name="Yoshimura J."/>
            <person name="Morishita S."/>
        </authorList>
    </citation>
    <scope>NUCLEOTIDE SEQUENCE</scope>
    <source>
        <strain evidence="9 10">HSOK</strain>
    </source>
</reference>
<feature type="coiled-coil region" evidence="6">
    <location>
        <begin position="205"/>
        <end position="243"/>
    </location>
</feature>
<sequence>KKATRKKRARRPWRTKEKSRSEEQNAFINHSGRSDADLWLSDVISTPCGHNFCKNGITQLWDVLLPCECPLCKETHHTRPQLKVNTLPDGFSVFVRSSVPCDICIGTRLKALQSCLVCLLSHCEIPLEPHLTASRLKKHQLIEPKENLEDRICTKHEKPLESHEIVPLKEESEAKKAKLVTTETRIMLQMREMKLQEIKKTAPGVEILTALKESVERALSELLKEAEDLIKALEPEIAGVKRKSSEMKQLLKSEDHLDFLETFWALNPCPPTKDWTSAGVTVPLDEGATLKKFAVDVTLDPQTANSFLVLSDDRKRFQSVQKKRNVPNNPKRFSHCCAVLGEQSFSRGKSNFEVEVKGQPFWRLGVAEESAERTGQISLSPENGFWTICLRKGEKLKSNKSEPFDLTRSVPVKVGVFVDFDEVYGPIFSPCNSSFLLRLLAYDSH</sequence>
<evidence type="ECO:0000259" key="8">
    <source>
        <dbReference type="PROSITE" id="PS50188"/>
    </source>
</evidence>
<dbReference type="Pfam" id="PF13765">
    <property type="entry name" value="PRY"/>
    <property type="match status" value="1"/>
</dbReference>
<keyword evidence="4" id="KW-0862">Zinc</keyword>
<dbReference type="InterPro" id="IPR058030">
    <property type="entry name" value="TRIM8/14/16/25/29/45/65_CC"/>
</dbReference>
<dbReference type="InterPro" id="IPR013083">
    <property type="entry name" value="Znf_RING/FYVE/PHD"/>
</dbReference>
<dbReference type="Pfam" id="PF25600">
    <property type="entry name" value="TRIM_CC"/>
    <property type="match status" value="1"/>
</dbReference>
<dbReference type="Gene3D" id="4.10.830.40">
    <property type="match status" value="1"/>
</dbReference>
<reference evidence="9" key="4">
    <citation type="submission" date="2025-09" db="UniProtKB">
        <authorList>
            <consortium name="Ensembl"/>
        </authorList>
    </citation>
    <scope>IDENTIFICATION</scope>
    <source>
        <strain evidence="9">HSOK</strain>
    </source>
</reference>
<dbReference type="Ensembl" id="ENSORLT00015021034.1">
    <property type="protein sequence ID" value="ENSORLP00015013601.1"/>
    <property type="gene ID" value="ENSORLG00015014514.1"/>
</dbReference>
<dbReference type="SUPFAM" id="SSF49899">
    <property type="entry name" value="Concanavalin A-like lectins/glucanases"/>
    <property type="match status" value="1"/>
</dbReference>
<evidence type="ECO:0000256" key="6">
    <source>
        <dbReference type="SAM" id="Coils"/>
    </source>
</evidence>
<dbReference type="SUPFAM" id="SSF57850">
    <property type="entry name" value="RING/U-box"/>
    <property type="match status" value="1"/>
</dbReference>
<evidence type="ECO:0000313" key="10">
    <source>
        <dbReference type="Proteomes" id="UP000265200"/>
    </source>
</evidence>
<dbReference type="SMART" id="SM00589">
    <property type="entry name" value="PRY"/>
    <property type="match status" value="1"/>
</dbReference>
<dbReference type="PANTHER" id="PTHR25465">
    <property type="entry name" value="B-BOX DOMAIN CONTAINING"/>
    <property type="match status" value="1"/>
</dbReference>
<dbReference type="PANTHER" id="PTHR25465:SF32">
    <property type="entry name" value="BLOODTHIRSTY-RELATED GENE FAMILY, MEMBER 16 ISOFORM X1-RELATED"/>
    <property type="match status" value="1"/>
</dbReference>
<feature type="compositionally biased region" description="Basic residues" evidence="7">
    <location>
        <begin position="1"/>
        <end position="13"/>
    </location>
</feature>
<feature type="domain" description="B30.2/SPRY" evidence="8">
    <location>
        <begin position="277"/>
        <end position="445"/>
    </location>
</feature>
<dbReference type="PROSITE" id="PS50188">
    <property type="entry name" value="B302_SPRY"/>
    <property type="match status" value="1"/>
</dbReference>
<dbReference type="Pfam" id="PF00622">
    <property type="entry name" value="SPRY"/>
    <property type="match status" value="1"/>
</dbReference>
<dbReference type="GO" id="GO:0008270">
    <property type="term" value="F:zinc ion binding"/>
    <property type="evidence" value="ECO:0007669"/>
    <property type="project" value="UniProtKB-KW"/>
</dbReference>
<feature type="compositionally biased region" description="Basic and acidic residues" evidence="7">
    <location>
        <begin position="14"/>
        <end position="23"/>
    </location>
</feature>
<evidence type="ECO:0000256" key="4">
    <source>
        <dbReference type="ARBA" id="ARBA00022833"/>
    </source>
</evidence>
<dbReference type="InterPro" id="IPR006574">
    <property type="entry name" value="PRY"/>
</dbReference>
<dbReference type="Gene3D" id="2.60.120.920">
    <property type="match status" value="1"/>
</dbReference>
<dbReference type="InterPro" id="IPR003877">
    <property type="entry name" value="SPRY_dom"/>
</dbReference>
<keyword evidence="5" id="KW-0391">Immunity</keyword>
<evidence type="ECO:0000256" key="7">
    <source>
        <dbReference type="SAM" id="MobiDB-lite"/>
    </source>
</evidence>
<keyword evidence="3" id="KW-0863">Zinc-finger</keyword>
<dbReference type="Proteomes" id="UP000265200">
    <property type="component" value="Chromosome 2"/>
</dbReference>
<organism evidence="9 10">
    <name type="scientific">Oryzias latipes</name>
    <name type="common">Japanese rice fish</name>
    <name type="synonym">Japanese killifish</name>
    <dbReference type="NCBI Taxonomy" id="8090"/>
    <lineage>
        <taxon>Eukaryota</taxon>
        <taxon>Metazoa</taxon>
        <taxon>Chordata</taxon>
        <taxon>Craniata</taxon>
        <taxon>Vertebrata</taxon>
        <taxon>Euteleostomi</taxon>
        <taxon>Actinopterygii</taxon>
        <taxon>Neopterygii</taxon>
        <taxon>Teleostei</taxon>
        <taxon>Neoteleostei</taxon>
        <taxon>Acanthomorphata</taxon>
        <taxon>Ovalentaria</taxon>
        <taxon>Atherinomorphae</taxon>
        <taxon>Beloniformes</taxon>
        <taxon>Adrianichthyidae</taxon>
        <taxon>Oryziinae</taxon>
        <taxon>Oryzias</taxon>
    </lineage>
</organism>
<evidence type="ECO:0000313" key="9">
    <source>
        <dbReference type="Ensembl" id="ENSORLP00015013601.1"/>
    </source>
</evidence>
<protein>
    <recommendedName>
        <fullName evidence="8">B30.2/SPRY domain-containing protein</fullName>
    </recommendedName>
</protein>